<feature type="domain" description="HTH CENPB-type" evidence="2">
    <location>
        <begin position="69"/>
        <end position="147"/>
    </location>
</feature>
<dbReference type="PANTHER" id="PTHR19303">
    <property type="entry name" value="TRANSPOSON"/>
    <property type="match status" value="1"/>
</dbReference>
<comment type="caution">
    <text evidence="3">The sequence shown here is derived from an EMBL/GenBank/DDBJ whole genome shotgun (WGS) entry which is preliminary data.</text>
</comment>
<dbReference type="AlphaFoldDB" id="A0AA88IEI7"/>
<name>A0AA88IEI7_ARTSF</name>
<keyword evidence="1" id="KW-0238">DNA-binding</keyword>
<dbReference type="InterPro" id="IPR006600">
    <property type="entry name" value="HTH_CenpB_DNA-bd_dom"/>
</dbReference>
<dbReference type="PANTHER" id="PTHR19303:SF74">
    <property type="entry name" value="POGO TRANSPOSABLE ELEMENT WITH KRAB DOMAIN"/>
    <property type="match status" value="1"/>
</dbReference>
<accession>A0AA88IEI7</accession>
<evidence type="ECO:0000313" key="4">
    <source>
        <dbReference type="Proteomes" id="UP001187531"/>
    </source>
</evidence>
<evidence type="ECO:0000313" key="3">
    <source>
        <dbReference type="EMBL" id="KAK2725211.1"/>
    </source>
</evidence>
<evidence type="ECO:0000259" key="2">
    <source>
        <dbReference type="PROSITE" id="PS51253"/>
    </source>
</evidence>
<dbReference type="Proteomes" id="UP001187531">
    <property type="component" value="Unassembled WGS sequence"/>
</dbReference>
<reference evidence="3" key="1">
    <citation type="submission" date="2023-07" db="EMBL/GenBank/DDBJ databases">
        <title>Chromosome-level genome assembly of Artemia franciscana.</title>
        <authorList>
            <person name="Jo E."/>
        </authorList>
    </citation>
    <scope>NUCLEOTIDE SEQUENCE</scope>
    <source>
        <tissue evidence="3">Whole body</tissue>
    </source>
</reference>
<dbReference type="EMBL" id="JAVRJZ010000003">
    <property type="protein sequence ID" value="KAK2725211.1"/>
    <property type="molecule type" value="Genomic_DNA"/>
</dbReference>
<dbReference type="GO" id="GO:0005634">
    <property type="term" value="C:nucleus"/>
    <property type="evidence" value="ECO:0007669"/>
    <property type="project" value="TreeGrafter"/>
</dbReference>
<gene>
    <name evidence="3" type="ORF">QYM36_001606</name>
</gene>
<evidence type="ECO:0000256" key="1">
    <source>
        <dbReference type="ARBA" id="ARBA00023125"/>
    </source>
</evidence>
<dbReference type="PROSITE" id="PS51253">
    <property type="entry name" value="HTH_CENPB"/>
    <property type="match status" value="1"/>
</dbReference>
<proteinExistence type="predicted"/>
<protein>
    <recommendedName>
        <fullName evidence="2">HTH CENPB-type domain-containing protein</fullName>
    </recommendedName>
</protein>
<sequence>MPRKRKSDPSLYALDEENMKAAVMAHLKDGMPMRSAATLHAVQKSTLSRYCKAYSALADEEKVAFRFTPRYDVKKVFSSEMEDSLESYILLSSRMNYGLTKKRTKKLAWEFAKANTLKYPKSWDDNEAAGEDWYKGFMERHTRISLRRPESTSLHRNLGFSRAAVDTFYKHLEELQSKFHFPADRTYNMDETGLSNVQQKCPKVLCPKGVKQLGATTSQERGKLVTMVGTINAMRSFIPPYLIFGRTRFVERLLDGAPPGTKAVASGKPGNAWMTTEYSMPSNELSCATVQTEVTPA</sequence>
<keyword evidence="4" id="KW-1185">Reference proteome</keyword>
<dbReference type="GO" id="GO:0003677">
    <property type="term" value="F:DNA binding"/>
    <property type="evidence" value="ECO:0007669"/>
    <property type="project" value="UniProtKB-KW"/>
</dbReference>
<dbReference type="InterPro" id="IPR050863">
    <property type="entry name" value="CenT-Element_Derived"/>
</dbReference>
<organism evidence="3 4">
    <name type="scientific">Artemia franciscana</name>
    <name type="common">Brine shrimp</name>
    <name type="synonym">Artemia sanfranciscana</name>
    <dbReference type="NCBI Taxonomy" id="6661"/>
    <lineage>
        <taxon>Eukaryota</taxon>
        <taxon>Metazoa</taxon>
        <taxon>Ecdysozoa</taxon>
        <taxon>Arthropoda</taxon>
        <taxon>Crustacea</taxon>
        <taxon>Branchiopoda</taxon>
        <taxon>Anostraca</taxon>
        <taxon>Artemiidae</taxon>
        <taxon>Artemia</taxon>
    </lineage>
</organism>